<dbReference type="OrthoDB" id="6421076at2759"/>
<dbReference type="AlphaFoldDB" id="A0A8X6NKB4"/>
<sequence>MADDMIFRHLTNQLFPYYYVKYGKIPLNIECQDLFVERGALSRYLFEIIVKTIYVLENTVASPWTVYLNTNHELMIHSPKLYVNHVMRICRLEEQLVQDTHERFVSVCALVTAIGIIIYRITRKNFYKLTPLILTVFFENVLKEDFEKQGGWEHLQQYLLHQGYADWHDKLGISGSVVEDATNLPEEFRIKTKELISRRQRINSTDMILEEINNRLRTVYLTRVVMKSIDASLQEELSSYTLCVRQSISNPVKKPISNNLYPWNTIDCRISGITSEPNSIPNCSDEDKRFDVREQEDYHCFVNDLVNVKPKLNN</sequence>
<proteinExistence type="predicted"/>
<organism evidence="1 2">
    <name type="scientific">Nephila pilipes</name>
    <name type="common">Giant wood spider</name>
    <name type="synonym">Nephila maculata</name>
    <dbReference type="NCBI Taxonomy" id="299642"/>
    <lineage>
        <taxon>Eukaryota</taxon>
        <taxon>Metazoa</taxon>
        <taxon>Ecdysozoa</taxon>
        <taxon>Arthropoda</taxon>
        <taxon>Chelicerata</taxon>
        <taxon>Arachnida</taxon>
        <taxon>Araneae</taxon>
        <taxon>Araneomorphae</taxon>
        <taxon>Entelegynae</taxon>
        <taxon>Araneoidea</taxon>
        <taxon>Nephilidae</taxon>
        <taxon>Nephila</taxon>
    </lineage>
</organism>
<evidence type="ECO:0000313" key="1">
    <source>
        <dbReference type="EMBL" id="GFT18839.1"/>
    </source>
</evidence>
<dbReference type="EMBL" id="BMAW01010452">
    <property type="protein sequence ID" value="GFT18839.1"/>
    <property type="molecule type" value="Genomic_DNA"/>
</dbReference>
<evidence type="ECO:0000313" key="2">
    <source>
        <dbReference type="Proteomes" id="UP000887013"/>
    </source>
</evidence>
<dbReference type="Proteomes" id="UP000887013">
    <property type="component" value="Unassembled WGS sequence"/>
</dbReference>
<protein>
    <submittedName>
        <fullName evidence="1">Uncharacterized protein</fullName>
    </submittedName>
</protein>
<keyword evidence="2" id="KW-1185">Reference proteome</keyword>
<gene>
    <name evidence="1" type="primary">NCL1_47773</name>
    <name evidence="1" type="ORF">NPIL_232901</name>
</gene>
<comment type="caution">
    <text evidence="1">The sequence shown here is derived from an EMBL/GenBank/DDBJ whole genome shotgun (WGS) entry which is preliminary data.</text>
</comment>
<reference evidence="1" key="1">
    <citation type="submission" date="2020-08" db="EMBL/GenBank/DDBJ databases">
        <title>Multicomponent nature underlies the extraordinary mechanical properties of spider dragline silk.</title>
        <authorList>
            <person name="Kono N."/>
            <person name="Nakamura H."/>
            <person name="Mori M."/>
            <person name="Yoshida Y."/>
            <person name="Ohtoshi R."/>
            <person name="Malay A.D."/>
            <person name="Moran D.A.P."/>
            <person name="Tomita M."/>
            <person name="Numata K."/>
            <person name="Arakawa K."/>
        </authorList>
    </citation>
    <scope>NUCLEOTIDE SEQUENCE</scope>
</reference>
<name>A0A8X6NKB4_NEPPI</name>
<accession>A0A8X6NKB4</accession>